<keyword evidence="2" id="KW-0805">Transcription regulation</keyword>
<dbReference type="InterPro" id="IPR007219">
    <property type="entry name" value="XnlR_reg_dom"/>
</dbReference>
<dbReference type="STRING" id="1448318.A0A319EGN9"/>
<dbReference type="SMART" id="SM00906">
    <property type="entry name" value="Fungal_trans"/>
    <property type="match status" value="1"/>
</dbReference>
<evidence type="ECO:0000256" key="2">
    <source>
        <dbReference type="ARBA" id="ARBA00023015"/>
    </source>
</evidence>
<sequence length="585" mass="66761">MRLHSHGANYVGSVHWAAVLDSISELRDHYEEEEEARMLAGDHVLRPSPGPRLLYEPVQDTKADLLAAIPARPVVDRMIARYFNAQGVVPEILHSGRFLREYERFWQDSGAASLAWIGLLFSVMCVTTQYQQSIEDSTDPETPVRVNMFREKTIHCLVLSEYTRGGDYVLETLINYLTSEMFLSKDGEIGLWLVQGMLVQLALSLGYHRDPHNFANISPFAGEMRRRVWAVIVQLDLRLSSQMALPRLLKLQHYDTAEPRNLLDTDFDEAATELPPSRPETEVTPVLYSLAKSRIDQMNGLVSDLVNDTREHPHPEILELDQKLQEAEASLPPIFRWQPLSQSFMVLPQIVMHRVLLQLAIQRQTIWLHRKYLTPAYSQAQYESSRNACVQAAIKILEFQQTVDEETQRDGLLYPVRWMFMSSRPQAVFLLGISILCYYVQLTKTRPDAALDPETGLRIHNMLRNTYPLWLRLSAVSREARRVVDHLGPLLGLRGRPETDPLAGATAAETSQFVPPQDPVMPLDQPNWDSYEGKRTTARPAAQDASETDHLQPISRISLIRQPLGPSSCTRTCPDRRRMSPWRIC</sequence>
<dbReference type="PANTHER" id="PTHR31001:SF74">
    <property type="entry name" value="ZN(II)2CYS6 TRANSCRIPTION FACTOR (EUROFUNG)"/>
    <property type="match status" value="1"/>
</dbReference>
<evidence type="ECO:0000256" key="3">
    <source>
        <dbReference type="ARBA" id="ARBA00023163"/>
    </source>
</evidence>
<keyword evidence="7" id="KW-1185">Reference proteome</keyword>
<keyword evidence="3" id="KW-0804">Transcription</keyword>
<gene>
    <name evidence="6" type="ORF">BO78DRAFT_309757</name>
</gene>
<evidence type="ECO:0000256" key="1">
    <source>
        <dbReference type="ARBA" id="ARBA00004123"/>
    </source>
</evidence>
<dbReference type="EMBL" id="KZ826332">
    <property type="protein sequence ID" value="PYI08760.1"/>
    <property type="molecule type" value="Genomic_DNA"/>
</dbReference>
<proteinExistence type="predicted"/>
<dbReference type="GO" id="GO:0008270">
    <property type="term" value="F:zinc ion binding"/>
    <property type="evidence" value="ECO:0007669"/>
    <property type="project" value="InterPro"/>
</dbReference>
<dbReference type="PANTHER" id="PTHR31001">
    <property type="entry name" value="UNCHARACTERIZED TRANSCRIPTIONAL REGULATORY PROTEIN"/>
    <property type="match status" value="1"/>
</dbReference>
<dbReference type="GO" id="GO:0003677">
    <property type="term" value="F:DNA binding"/>
    <property type="evidence" value="ECO:0007669"/>
    <property type="project" value="InterPro"/>
</dbReference>
<evidence type="ECO:0000313" key="7">
    <source>
        <dbReference type="Proteomes" id="UP000248423"/>
    </source>
</evidence>
<evidence type="ECO:0000313" key="6">
    <source>
        <dbReference type="EMBL" id="PYI08760.1"/>
    </source>
</evidence>
<dbReference type="Proteomes" id="UP000248423">
    <property type="component" value="Unassembled WGS sequence"/>
</dbReference>
<organism evidence="6 7">
    <name type="scientific">Aspergillus sclerotiicarbonarius (strain CBS 121057 / IBT 28362)</name>
    <dbReference type="NCBI Taxonomy" id="1448318"/>
    <lineage>
        <taxon>Eukaryota</taxon>
        <taxon>Fungi</taxon>
        <taxon>Dikarya</taxon>
        <taxon>Ascomycota</taxon>
        <taxon>Pezizomycotina</taxon>
        <taxon>Eurotiomycetes</taxon>
        <taxon>Eurotiomycetidae</taxon>
        <taxon>Eurotiales</taxon>
        <taxon>Aspergillaceae</taxon>
        <taxon>Aspergillus</taxon>
        <taxon>Aspergillus subgen. Circumdati</taxon>
    </lineage>
</organism>
<dbReference type="CDD" id="cd12148">
    <property type="entry name" value="fungal_TF_MHR"/>
    <property type="match status" value="1"/>
</dbReference>
<dbReference type="OrthoDB" id="4934715at2759"/>
<name>A0A319EGN9_ASPSB</name>
<evidence type="ECO:0000256" key="4">
    <source>
        <dbReference type="ARBA" id="ARBA00023242"/>
    </source>
</evidence>
<accession>A0A319EGN9</accession>
<dbReference type="Pfam" id="PF04082">
    <property type="entry name" value="Fungal_trans"/>
    <property type="match status" value="1"/>
</dbReference>
<keyword evidence="4" id="KW-0539">Nucleus</keyword>
<dbReference type="GO" id="GO:0006351">
    <property type="term" value="P:DNA-templated transcription"/>
    <property type="evidence" value="ECO:0007669"/>
    <property type="project" value="InterPro"/>
</dbReference>
<dbReference type="InterPro" id="IPR050613">
    <property type="entry name" value="Sec_Metabolite_Reg"/>
</dbReference>
<protein>
    <submittedName>
        <fullName evidence="6">Fungal-specific transcription factor domain protein</fullName>
    </submittedName>
</protein>
<dbReference type="VEuPathDB" id="FungiDB:BO78DRAFT_309757"/>
<comment type="subcellular location">
    <subcellularLocation>
        <location evidence="1">Nucleus</location>
    </subcellularLocation>
</comment>
<feature type="domain" description="Xylanolytic transcriptional activator regulatory" evidence="5">
    <location>
        <begin position="191"/>
        <end position="265"/>
    </location>
</feature>
<dbReference type="AlphaFoldDB" id="A0A319EGN9"/>
<dbReference type="GO" id="GO:0005634">
    <property type="term" value="C:nucleus"/>
    <property type="evidence" value="ECO:0007669"/>
    <property type="project" value="UniProtKB-SubCell"/>
</dbReference>
<reference evidence="6 7" key="1">
    <citation type="submission" date="2018-02" db="EMBL/GenBank/DDBJ databases">
        <title>The genomes of Aspergillus section Nigri reveals drivers in fungal speciation.</title>
        <authorList>
            <consortium name="DOE Joint Genome Institute"/>
            <person name="Vesth T.C."/>
            <person name="Nybo J."/>
            <person name="Theobald S."/>
            <person name="Brandl J."/>
            <person name="Frisvad J.C."/>
            <person name="Nielsen K.F."/>
            <person name="Lyhne E.K."/>
            <person name="Kogle M.E."/>
            <person name="Kuo A."/>
            <person name="Riley R."/>
            <person name="Clum A."/>
            <person name="Nolan M."/>
            <person name="Lipzen A."/>
            <person name="Salamov A."/>
            <person name="Henrissat B."/>
            <person name="Wiebenga A."/>
            <person name="De vries R.P."/>
            <person name="Grigoriev I.V."/>
            <person name="Mortensen U.H."/>
            <person name="Andersen M.R."/>
            <person name="Baker S.E."/>
        </authorList>
    </citation>
    <scope>NUCLEOTIDE SEQUENCE [LARGE SCALE GENOMIC DNA]</scope>
    <source>
        <strain evidence="6 7">CBS 121057</strain>
    </source>
</reference>
<evidence type="ECO:0000259" key="5">
    <source>
        <dbReference type="SMART" id="SM00906"/>
    </source>
</evidence>